<proteinExistence type="predicted"/>
<dbReference type="EMBL" id="JAAGWH010000066">
    <property type="protein sequence ID" value="NEK96475.1"/>
    <property type="molecule type" value="Genomic_DNA"/>
</dbReference>
<dbReference type="EMBL" id="JAAGWB010000069">
    <property type="protein sequence ID" value="NEN53375.1"/>
    <property type="molecule type" value="Genomic_DNA"/>
</dbReference>
<dbReference type="RefSeq" id="WP_163613172.1">
    <property type="nucleotide sequence ID" value="NZ_JAAGWB010000069.1"/>
</dbReference>
<reference evidence="2 4" key="2">
    <citation type="submission" date="2020-02" db="EMBL/GenBank/DDBJ databases">
        <title>The WGS of Modestobacter muralis DSM 100205.</title>
        <authorList>
            <person name="Jiang Z."/>
        </authorList>
    </citation>
    <scope>NUCLEOTIDE SEQUENCE [LARGE SCALE GENOMIC DNA]</scope>
    <source>
        <strain evidence="2 4">DSM 100205</strain>
    </source>
</reference>
<keyword evidence="3" id="KW-1185">Reference proteome</keyword>
<dbReference type="AlphaFoldDB" id="A0A6P0HD13"/>
<comment type="caution">
    <text evidence="2">The sequence shown here is derived from an EMBL/GenBank/DDBJ whole genome shotgun (WGS) entry which is preliminary data.</text>
</comment>
<evidence type="ECO:0000313" key="1">
    <source>
        <dbReference type="EMBL" id="NEK96475.1"/>
    </source>
</evidence>
<gene>
    <name evidence="2" type="ORF">G3R41_20935</name>
    <name evidence="1" type="ORF">GCU67_20220</name>
</gene>
<evidence type="ECO:0000313" key="3">
    <source>
        <dbReference type="Proteomes" id="UP000468828"/>
    </source>
</evidence>
<evidence type="ECO:0000313" key="4">
    <source>
        <dbReference type="Proteomes" id="UP000471152"/>
    </source>
</evidence>
<reference evidence="1 3" key="1">
    <citation type="submission" date="2020-01" db="EMBL/GenBank/DDBJ databases">
        <title>the WGS Modestobacter muralis CPCC 204518.</title>
        <authorList>
            <person name="Jiang Z."/>
        </authorList>
    </citation>
    <scope>NUCLEOTIDE SEQUENCE [LARGE SCALE GENOMIC DNA]</scope>
    <source>
        <strain evidence="1 3">DSM 100205</strain>
    </source>
</reference>
<sequence length="84" mass="9191">MMTERDYFPAEQDHVRDATQAVQEGLHQLGNHVAYLQTLLEEPGAGLASQLEDTHGLIAGLLERLDGVREAQAALLTAVIIELQ</sequence>
<organism evidence="2 4">
    <name type="scientific">Modestobacter muralis</name>
    <dbReference type="NCBI Taxonomy" id="1608614"/>
    <lineage>
        <taxon>Bacteria</taxon>
        <taxon>Bacillati</taxon>
        <taxon>Actinomycetota</taxon>
        <taxon>Actinomycetes</taxon>
        <taxon>Geodermatophilales</taxon>
        <taxon>Geodermatophilaceae</taxon>
        <taxon>Modestobacter</taxon>
    </lineage>
</organism>
<accession>A0A6P0HD13</accession>
<evidence type="ECO:0000313" key="2">
    <source>
        <dbReference type="EMBL" id="NEN53375.1"/>
    </source>
</evidence>
<name>A0A6P0HD13_9ACTN</name>
<dbReference type="Proteomes" id="UP000471152">
    <property type="component" value="Unassembled WGS sequence"/>
</dbReference>
<dbReference type="Proteomes" id="UP000468828">
    <property type="component" value="Unassembled WGS sequence"/>
</dbReference>
<protein>
    <submittedName>
        <fullName evidence="2">Uncharacterized protein</fullName>
    </submittedName>
</protein>